<keyword evidence="4" id="KW-0249">Electron transport</keyword>
<dbReference type="Proteomes" id="UP000184550">
    <property type="component" value="Unassembled WGS sequence"/>
</dbReference>
<dbReference type="InterPro" id="IPR036909">
    <property type="entry name" value="Cyt_c-like_dom_sf"/>
</dbReference>
<dbReference type="Pfam" id="PF13442">
    <property type="entry name" value="Cytochrome_CBB3"/>
    <property type="match status" value="1"/>
</dbReference>
<protein>
    <submittedName>
        <fullName evidence="9">Cytochrome c-553-like</fullName>
    </submittedName>
</protein>
<dbReference type="InterPro" id="IPR009056">
    <property type="entry name" value="Cyt_c-like_dom"/>
</dbReference>
<accession>A0A7Z9BLB0</accession>
<dbReference type="PANTHER" id="PTHR37823">
    <property type="entry name" value="CYTOCHROME C-553-LIKE"/>
    <property type="match status" value="1"/>
</dbReference>
<feature type="transmembrane region" description="Helical" evidence="7">
    <location>
        <begin position="12"/>
        <end position="34"/>
    </location>
</feature>
<evidence type="ECO:0000313" key="9">
    <source>
        <dbReference type="EMBL" id="VXD15162.1"/>
    </source>
</evidence>
<keyword evidence="10" id="KW-1185">Reference proteome</keyword>
<evidence type="ECO:0000256" key="2">
    <source>
        <dbReference type="ARBA" id="ARBA00022617"/>
    </source>
</evidence>
<evidence type="ECO:0000256" key="5">
    <source>
        <dbReference type="ARBA" id="ARBA00023004"/>
    </source>
</evidence>
<evidence type="ECO:0000256" key="6">
    <source>
        <dbReference type="PROSITE-ProRule" id="PRU00433"/>
    </source>
</evidence>
<sequence length="126" mass="13989">MDNQLAITEIEVLIKRTAFVTLALMVFLLGWIVVLPKLQVSDPYVESVLSLQGDSGRGQEIFIYNCAGCHAWHTRSQVGPSLRDVSLRKSEVGIIQQVISGNTPPMPKFQPSTKEMADLLSYLETL</sequence>
<evidence type="ECO:0000256" key="1">
    <source>
        <dbReference type="ARBA" id="ARBA00022448"/>
    </source>
</evidence>
<evidence type="ECO:0000313" key="10">
    <source>
        <dbReference type="Proteomes" id="UP000184550"/>
    </source>
</evidence>
<keyword evidence="7" id="KW-0472">Membrane</keyword>
<dbReference type="SUPFAM" id="SSF46626">
    <property type="entry name" value="Cytochrome c"/>
    <property type="match status" value="1"/>
</dbReference>
<dbReference type="PROSITE" id="PS51007">
    <property type="entry name" value="CYTC"/>
    <property type="match status" value="1"/>
</dbReference>
<keyword evidence="7" id="KW-0812">Transmembrane</keyword>
<keyword evidence="3 6" id="KW-0479">Metal-binding</keyword>
<dbReference type="PANTHER" id="PTHR37823:SF1">
    <property type="entry name" value="CYTOCHROME C-553-LIKE"/>
    <property type="match status" value="1"/>
</dbReference>
<organism evidence="9 10">
    <name type="scientific">Planktothrix serta PCC 8927</name>
    <dbReference type="NCBI Taxonomy" id="671068"/>
    <lineage>
        <taxon>Bacteria</taxon>
        <taxon>Bacillati</taxon>
        <taxon>Cyanobacteriota</taxon>
        <taxon>Cyanophyceae</taxon>
        <taxon>Oscillatoriophycideae</taxon>
        <taxon>Oscillatoriales</taxon>
        <taxon>Microcoleaceae</taxon>
        <taxon>Planktothrix</taxon>
    </lineage>
</organism>
<dbReference type="EMBL" id="CZCU02000111">
    <property type="protein sequence ID" value="VXD15162.1"/>
    <property type="molecule type" value="Genomic_DNA"/>
</dbReference>
<evidence type="ECO:0000256" key="7">
    <source>
        <dbReference type="SAM" id="Phobius"/>
    </source>
</evidence>
<dbReference type="Gene3D" id="1.10.760.10">
    <property type="entry name" value="Cytochrome c-like domain"/>
    <property type="match status" value="1"/>
</dbReference>
<gene>
    <name evidence="9" type="primary">cytM</name>
    <name evidence="9" type="ORF">PL8927_380077</name>
</gene>
<dbReference type="AlphaFoldDB" id="A0A7Z9BLB0"/>
<evidence type="ECO:0000256" key="3">
    <source>
        <dbReference type="ARBA" id="ARBA00022723"/>
    </source>
</evidence>
<keyword evidence="5 6" id="KW-0408">Iron</keyword>
<feature type="domain" description="Cytochrome c" evidence="8">
    <location>
        <begin position="53"/>
        <end position="126"/>
    </location>
</feature>
<dbReference type="GO" id="GO:0020037">
    <property type="term" value="F:heme binding"/>
    <property type="evidence" value="ECO:0007669"/>
    <property type="project" value="InterPro"/>
</dbReference>
<keyword evidence="1" id="KW-0813">Transport</keyword>
<keyword evidence="2 6" id="KW-0349">Heme</keyword>
<dbReference type="RefSeq" id="WP_083619319.1">
    <property type="nucleotide sequence ID" value="NZ_LR734855.1"/>
</dbReference>
<evidence type="ECO:0000256" key="4">
    <source>
        <dbReference type="ARBA" id="ARBA00022982"/>
    </source>
</evidence>
<dbReference type="OrthoDB" id="7933886at2"/>
<reference evidence="9" key="1">
    <citation type="submission" date="2019-10" db="EMBL/GenBank/DDBJ databases">
        <authorList>
            <consortium name="Genoscope - CEA"/>
            <person name="William W."/>
        </authorList>
    </citation>
    <scope>NUCLEOTIDE SEQUENCE [LARGE SCALE GENOMIC DNA]</scope>
    <source>
        <strain evidence="9">BBR_PRJEB10992</strain>
    </source>
</reference>
<comment type="caution">
    <text evidence="9">The sequence shown here is derived from an EMBL/GenBank/DDBJ whole genome shotgun (WGS) entry which is preliminary data.</text>
</comment>
<dbReference type="InterPro" id="IPR051811">
    <property type="entry name" value="Cytochrome_c550/c551-like"/>
</dbReference>
<keyword evidence="7" id="KW-1133">Transmembrane helix</keyword>
<name>A0A7Z9BLB0_9CYAN</name>
<evidence type="ECO:0000259" key="8">
    <source>
        <dbReference type="PROSITE" id="PS51007"/>
    </source>
</evidence>
<dbReference type="GO" id="GO:0046872">
    <property type="term" value="F:metal ion binding"/>
    <property type="evidence" value="ECO:0007669"/>
    <property type="project" value="UniProtKB-KW"/>
</dbReference>
<proteinExistence type="predicted"/>
<dbReference type="GO" id="GO:0009055">
    <property type="term" value="F:electron transfer activity"/>
    <property type="evidence" value="ECO:0007669"/>
    <property type="project" value="InterPro"/>
</dbReference>